<sequence length="133" mass="15515">MFLGFLRKLGNPSCHMKSILILIQYEDDIKRTKRIHHKQWKTSFPDENISELILLLELECALKSKKLLKAEMECSQNSAYIYRKTAYDCVCLLTIICLFQVIFLYISGKDFENSNSYPPISLLSISPKIYIKD</sequence>
<proteinExistence type="predicted"/>
<organism evidence="2 3">
    <name type="scientific">Cryptolaemus montrouzieri</name>
    <dbReference type="NCBI Taxonomy" id="559131"/>
    <lineage>
        <taxon>Eukaryota</taxon>
        <taxon>Metazoa</taxon>
        <taxon>Ecdysozoa</taxon>
        <taxon>Arthropoda</taxon>
        <taxon>Hexapoda</taxon>
        <taxon>Insecta</taxon>
        <taxon>Pterygota</taxon>
        <taxon>Neoptera</taxon>
        <taxon>Endopterygota</taxon>
        <taxon>Coleoptera</taxon>
        <taxon>Polyphaga</taxon>
        <taxon>Cucujiformia</taxon>
        <taxon>Coccinelloidea</taxon>
        <taxon>Coccinellidae</taxon>
        <taxon>Scymninae</taxon>
        <taxon>Scymnini</taxon>
        <taxon>Cryptolaemus</taxon>
    </lineage>
</organism>
<reference evidence="2 3" key="1">
    <citation type="journal article" date="2021" name="BMC Biol.">
        <title>Horizontally acquired antibacterial genes associated with adaptive radiation of ladybird beetles.</title>
        <authorList>
            <person name="Li H.S."/>
            <person name="Tang X.F."/>
            <person name="Huang Y.H."/>
            <person name="Xu Z.Y."/>
            <person name="Chen M.L."/>
            <person name="Du X.Y."/>
            <person name="Qiu B.Y."/>
            <person name="Chen P.T."/>
            <person name="Zhang W."/>
            <person name="Slipinski A."/>
            <person name="Escalona H.E."/>
            <person name="Waterhouse R.M."/>
            <person name="Zwick A."/>
            <person name="Pang H."/>
        </authorList>
    </citation>
    <scope>NUCLEOTIDE SEQUENCE [LARGE SCALE GENOMIC DNA]</scope>
    <source>
        <strain evidence="2">SYSU2018</strain>
    </source>
</reference>
<dbReference type="EMBL" id="JABFTP020000001">
    <property type="protein sequence ID" value="KAL3266948.1"/>
    <property type="molecule type" value="Genomic_DNA"/>
</dbReference>
<name>A0ABD2MKR0_9CUCU</name>
<evidence type="ECO:0000313" key="3">
    <source>
        <dbReference type="Proteomes" id="UP001516400"/>
    </source>
</evidence>
<accession>A0ABD2MKR0</accession>
<dbReference type="AlphaFoldDB" id="A0ABD2MKR0"/>
<feature type="transmembrane region" description="Helical" evidence="1">
    <location>
        <begin position="85"/>
        <end position="106"/>
    </location>
</feature>
<keyword evidence="3" id="KW-1185">Reference proteome</keyword>
<evidence type="ECO:0000313" key="2">
    <source>
        <dbReference type="EMBL" id="KAL3266948.1"/>
    </source>
</evidence>
<keyword evidence="1" id="KW-0812">Transmembrane</keyword>
<comment type="caution">
    <text evidence="2">The sequence shown here is derived from an EMBL/GenBank/DDBJ whole genome shotgun (WGS) entry which is preliminary data.</text>
</comment>
<evidence type="ECO:0000256" key="1">
    <source>
        <dbReference type="SAM" id="Phobius"/>
    </source>
</evidence>
<dbReference type="Proteomes" id="UP001516400">
    <property type="component" value="Unassembled WGS sequence"/>
</dbReference>
<keyword evidence="1" id="KW-1133">Transmembrane helix</keyword>
<gene>
    <name evidence="2" type="ORF">HHI36_011098</name>
</gene>
<protein>
    <submittedName>
        <fullName evidence="2">Uncharacterized protein</fullName>
    </submittedName>
</protein>
<keyword evidence="1" id="KW-0472">Membrane</keyword>